<dbReference type="PROSITE" id="PS51257">
    <property type="entry name" value="PROKAR_LIPOPROTEIN"/>
    <property type="match status" value="1"/>
</dbReference>
<keyword evidence="5" id="KW-1185">Reference proteome</keyword>
<accession>A0ABR8Q3G8</accession>
<feature type="signal peptide" evidence="2">
    <location>
        <begin position="1"/>
        <end position="20"/>
    </location>
</feature>
<feature type="region of interest" description="Disordered" evidence="1">
    <location>
        <begin position="31"/>
        <end position="59"/>
    </location>
</feature>
<dbReference type="Pfam" id="PF10646">
    <property type="entry name" value="Germane"/>
    <property type="match status" value="1"/>
</dbReference>
<reference evidence="4 5" key="1">
    <citation type="submission" date="2020-08" db="EMBL/GenBank/DDBJ databases">
        <title>A Genomic Blueprint of the Chicken Gut Microbiome.</title>
        <authorList>
            <person name="Gilroy R."/>
            <person name="Ravi A."/>
            <person name="Getino M."/>
            <person name="Pursley I."/>
            <person name="Horton D.L."/>
            <person name="Alikhan N.-F."/>
            <person name="Baker D."/>
            <person name="Gharbi K."/>
            <person name="Hall N."/>
            <person name="Watson M."/>
            <person name="Adriaenssens E.M."/>
            <person name="Foster-Nyarko E."/>
            <person name="Jarju S."/>
            <person name="Secka A."/>
            <person name="Antonio M."/>
            <person name="Oren A."/>
            <person name="Chaudhuri R."/>
            <person name="La Ragione R.M."/>
            <person name="Hildebrand F."/>
            <person name="Pallen M.J."/>
        </authorList>
    </citation>
    <scope>NUCLEOTIDE SEQUENCE [LARGE SCALE GENOMIC DNA]</scope>
    <source>
        <strain evidence="4 5">Sa3CUN1</strain>
    </source>
</reference>
<dbReference type="SMART" id="SM00909">
    <property type="entry name" value="Germane"/>
    <property type="match status" value="2"/>
</dbReference>
<evidence type="ECO:0000259" key="3">
    <source>
        <dbReference type="SMART" id="SM00909"/>
    </source>
</evidence>
<dbReference type="RefSeq" id="WP_191749725.1">
    <property type="nucleotide sequence ID" value="NZ_JACSQZ010000020.1"/>
</dbReference>
<dbReference type="EMBL" id="JACSQZ010000020">
    <property type="protein sequence ID" value="MBD7914960.1"/>
    <property type="molecule type" value="Genomic_DNA"/>
</dbReference>
<evidence type="ECO:0000313" key="4">
    <source>
        <dbReference type="EMBL" id="MBD7914960.1"/>
    </source>
</evidence>
<organism evidence="4 5">
    <name type="scientific">Clostridium gallinarum</name>
    <dbReference type="NCBI Taxonomy" id="2762246"/>
    <lineage>
        <taxon>Bacteria</taxon>
        <taxon>Bacillati</taxon>
        <taxon>Bacillota</taxon>
        <taxon>Clostridia</taxon>
        <taxon>Eubacteriales</taxon>
        <taxon>Clostridiaceae</taxon>
        <taxon>Clostridium</taxon>
    </lineage>
</organism>
<keyword evidence="2" id="KW-0732">Signal</keyword>
<name>A0ABR8Q3G8_9CLOT</name>
<feature type="domain" description="GerMN" evidence="3">
    <location>
        <begin position="96"/>
        <end position="185"/>
    </location>
</feature>
<feature type="domain" description="GerMN" evidence="3">
    <location>
        <begin position="250"/>
        <end position="337"/>
    </location>
</feature>
<evidence type="ECO:0000256" key="1">
    <source>
        <dbReference type="SAM" id="MobiDB-lite"/>
    </source>
</evidence>
<proteinExistence type="predicted"/>
<sequence length="357" mass="40567">MQKKFFLLFFSFILSFILIGCNKSNDISNLPNKENESFENENNKKETPITNEEKNNISNNSESLTKKNVRLFYFDTINYELYYVDKEVDVTDKAIIKSLTTELQNYSPNKNFLNLTKDVEITSASLDESTGLLKIVFSSSYIDKMLLGSATESGLLSSLLSTYGYNLNIKKVAIYFKDELYSSLRGDLPEGYFNVDYTSAIPYSEETYSTDIKTSSNITNINCRIYYYNASDDMYYYKDKSIEVIDSALVTALTNEIKNIPNDNLLKFGDNLAVKSAKLNNDTLTVDLSESYYNLLKNFGSGTEAAALKTLALTYSYNYNVNKVIILVDGKPYEGSHIIFNANESININVINIKEYQ</sequence>
<dbReference type="Proteomes" id="UP000640335">
    <property type="component" value="Unassembled WGS sequence"/>
</dbReference>
<feature type="compositionally biased region" description="Basic and acidic residues" evidence="1">
    <location>
        <begin position="33"/>
        <end position="55"/>
    </location>
</feature>
<dbReference type="InterPro" id="IPR019606">
    <property type="entry name" value="GerMN"/>
</dbReference>
<feature type="chain" id="PRO_5046895949" evidence="2">
    <location>
        <begin position="21"/>
        <end position="357"/>
    </location>
</feature>
<gene>
    <name evidence="4" type="ORF">H9660_07345</name>
</gene>
<protein>
    <submittedName>
        <fullName evidence="4">GerMN domain-containing protein</fullName>
    </submittedName>
</protein>
<evidence type="ECO:0000256" key="2">
    <source>
        <dbReference type="SAM" id="SignalP"/>
    </source>
</evidence>
<evidence type="ECO:0000313" key="5">
    <source>
        <dbReference type="Proteomes" id="UP000640335"/>
    </source>
</evidence>
<comment type="caution">
    <text evidence="4">The sequence shown here is derived from an EMBL/GenBank/DDBJ whole genome shotgun (WGS) entry which is preliminary data.</text>
</comment>